<accession>R7U2Q8</accession>
<evidence type="ECO:0000259" key="3">
    <source>
        <dbReference type="Pfam" id="PF13383"/>
    </source>
</evidence>
<reference evidence="5" key="3">
    <citation type="submission" date="2015-06" db="UniProtKB">
        <authorList>
            <consortium name="EnsemblMetazoa"/>
        </authorList>
    </citation>
    <scope>IDENTIFICATION</scope>
</reference>
<proteinExistence type="predicted"/>
<keyword evidence="6" id="KW-1185">Reference proteome</keyword>
<reference evidence="6" key="1">
    <citation type="submission" date="2012-12" db="EMBL/GenBank/DDBJ databases">
        <authorList>
            <person name="Hellsten U."/>
            <person name="Grimwood J."/>
            <person name="Chapman J.A."/>
            <person name="Shapiro H."/>
            <person name="Aerts A."/>
            <person name="Otillar R.P."/>
            <person name="Terry A.Y."/>
            <person name="Boore J.L."/>
            <person name="Simakov O."/>
            <person name="Marletaz F."/>
            <person name="Cho S.-J."/>
            <person name="Edsinger-Gonzales E."/>
            <person name="Havlak P."/>
            <person name="Kuo D.-H."/>
            <person name="Larsson T."/>
            <person name="Lv J."/>
            <person name="Arendt D."/>
            <person name="Savage R."/>
            <person name="Osoegawa K."/>
            <person name="de Jong P."/>
            <person name="Lindberg D.R."/>
            <person name="Seaver E.C."/>
            <person name="Weisblat D.A."/>
            <person name="Putnam N.H."/>
            <person name="Grigoriev I.V."/>
            <person name="Rokhsar D.S."/>
        </authorList>
    </citation>
    <scope>NUCLEOTIDE SEQUENCE</scope>
    <source>
        <strain evidence="6">I ESC-2004</strain>
    </source>
</reference>
<dbReference type="Pfam" id="PF13383">
    <property type="entry name" value="Methyltransf_22"/>
    <property type="match status" value="1"/>
</dbReference>
<organism evidence="4">
    <name type="scientific">Capitella teleta</name>
    <name type="common">Polychaete worm</name>
    <dbReference type="NCBI Taxonomy" id="283909"/>
    <lineage>
        <taxon>Eukaryota</taxon>
        <taxon>Metazoa</taxon>
        <taxon>Spiralia</taxon>
        <taxon>Lophotrochozoa</taxon>
        <taxon>Annelida</taxon>
        <taxon>Polychaeta</taxon>
        <taxon>Sedentaria</taxon>
        <taxon>Scolecida</taxon>
        <taxon>Capitellidae</taxon>
        <taxon>Capitella</taxon>
    </lineage>
</organism>
<evidence type="ECO:0000313" key="4">
    <source>
        <dbReference type="EMBL" id="ELT97936.1"/>
    </source>
</evidence>
<dbReference type="EnsemblMetazoa" id="CapteT198457">
    <property type="protein sequence ID" value="CapteP198457"/>
    <property type="gene ID" value="CapteG198457"/>
</dbReference>
<dbReference type="PANTHER" id="PTHR32026">
    <property type="entry name" value="METHYLTRANSFERASE-LIKE PROTEIN 24"/>
    <property type="match status" value="1"/>
</dbReference>
<dbReference type="OrthoDB" id="10006218at2759"/>
<dbReference type="EMBL" id="AMQN01010696">
    <property type="status" value="NOT_ANNOTATED_CDS"/>
    <property type="molecule type" value="Genomic_DNA"/>
</dbReference>
<evidence type="ECO:0000313" key="5">
    <source>
        <dbReference type="EnsemblMetazoa" id="CapteP198457"/>
    </source>
</evidence>
<dbReference type="AlphaFoldDB" id="R7U2Q8"/>
<feature type="domain" description="Methyltransferase" evidence="3">
    <location>
        <begin position="150"/>
        <end position="328"/>
    </location>
</feature>
<keyword evidence="2" id="KW-0732">Signal</keyword>
<name>R7U2Q8_CAPTE</name>
<dbReference type="InterPro" id="IPR026913">
    <property type="entry name" value="METTL24"/>
</dbReference>
<dbReference type="Proteomes" id="UP000014760">
    <property type="component" value="Unassembled WGS sequence"/>
</dbReference>
<dbReference type="EMBL" id="KB308420">
    <property type="protein sequence ID" value="ELT97936.1"/>
    <property type="molecule type" value="Genomic_DNA"/>
</dbReference>
<evidence type="ECO:0000313" key="6">
    <source>
        <dbReference type="Proteomes" id="UP000014760"/>
    </source>
</evidence>
<dbReference type="PANTHER" id="PTHR32026:SF10">
    <property type="entry name" value="METHYLTRANSFERASE-LIKE PROTEIN 24-RELATED"/>
    <property type="match status" value="1"/>
</dbReference>
<feature type="region of interest" description="Disordered" evidence="1">
    <location>
        <begin position="81"/>
        <end position="101"/>
    </location>
</feature>
<dbReference type="InterPro" id="IPR025714">
    <property type="entry name" value="Methyltranfer_dom"/>
</dbReference>
<gene>
    <name evidence="4" type="ORF">CAPTEDRAFT_198457</name>
</gene>
<sequence length="586" mass="67372">MGPSRKPGFATVMVFVVLSFLYMGGNQYDTEQYVYVEEMRDSVERTDVGLQSEDDFRDGDQWTHFELSSENTMNDVKLHTEDSSSEALDEEEDKLPERSQYTNTESNPYVKLLNRKNIKITKFMSGEAAAVKFYEYKTYRMVSIMDLTALCLKAKRLGSKADGGWYVCLAAPYAPKPGCLVYSIGINIDWSFDDQIASEMGCTVKSFDPTVKVDQLKHGPDVHMYEIGLGGVDEVNSMGWKMHTLPTLMKVMGDSEKILDYFKIDIEWSEYKSFKTIFKSDIMSRIKQIGIEIHYQNEIRGFFHLAWQLVTDIESHGFRVWAVDHNYDNSYNDSTNRNIKGLFCCSNLYFINTRFLDEFTTEDNIAMDAEGIEESNTALTAAEDAFEKFMEEKQRPDLCDLSTFQGHNVNWDLCLSKGNAILEPNSCEICVYRSHLKVSWLAHSVSRFSTKRLNCSTLHRKFEDVTLLTINSCTRKAKRSNIDAVLLDLEGHEWTILDRLLEENAISKIKQIALVANFDDLYNQLNVSTELFTERQRSIEKFEAKGFLLWKTMPCTSIANFKSPLTGSLRKNCYTIVFLNKRFISQ</sequence>
<evidence type="ECO:0000256" key="1">
    <source>
        <dbReference type="SAM" id="MobiDB-lite"/>
    </source>
</evidence>
<feature type="signal peptide" evidence="2">
    <location>
        <begin position="1"/>
        <end position="27"/>
    </location>
</feature>
<evidence type="ECO:0000256" key="2">
    <source>
        <dbReference type="SAM" id="SignalP"/>
    </source>
</evidence>
<protein>
    <recommendedName>
        <fullName evidence="3">Methyltransferase domain-containing protein</fullName>
    </recommendedName>
</protein>
<feature type="compositionally biased region" description="Acidic residues" evidence="1">
    <location>
        <begin position="83"/>
        <end position="94"/>
    </location>
</feature>
<reference evidence="4 6" key="2">
    <citation type="journal article" date="2013" name="Nature">
        <title>Insights into bilaterian evolution from three spiralian genomes.</title>
        <authorList>
            <person name="Simakov O."/>
            <person name="Marletaz F."/>
            <person name="Cho S.J."/>
            <person name="Edsinger-Gonzales E."/>
            <person name="Havlak P."/>
            <person name="Hellsten U."/>
            <person name="Kuo D.H."/>
            <person name="Larsson T."/>
            <person name="Lv J."/>
            <person name="Arendt D."/>
            <person name="Savage R."/>
            <person name="Osoegawa K."/>
            <person name="de Jong P."/>
            <person name="Grimwood J."/>
            <person name="Chapman J.A."/>
            <person name="Shapiro H."/>
            <person name="Aerts A."/>
            <person name="Otillar R.P."/>
            <person name="Terry A.Y."/>
            <person name="Boore J.L."/>
            <person name="Grigoriev I.V."/>
            <person name="Lindberg D.R."/>
            <person name="Seaver E.C."/>
            <person name="Weisblat D.A."/>
            <person name="Putnam N.H."/>
            <person name="Rokhsar D.S."/>
        </authorList>
    </citation>
    <scope>NUCLEOTIDE SEQUENCE</scope>
    <source>
        <strain evidence="4 6">I ESC-2004</strain>
    </source>
</reference>
<feature type="chain" id="PRO_5008787604" description="Methyltransferase domain-containing protein" evidence="2">
    <location>
        <begin position="28"/>
        <end position="586"/>
    </location>
</feature>
<dbReference type="HOGENOM" id="CLU_465589_0_0_1"/>